<gene>
    <name evidence="3" type="primary">ureD</name>
    <name evidence="4" type="ORF">BC739_008257</name>
</gene>
<evidence type="ECO:0000256" key="1">
    <source>
        <dbReference type="ARBA" id="ARBA00007177"/>
    </source>
</evidence>
<evidence type="ECO:0000256" key="2">
    <source>
        <dbReference type="ARBA" id="ARBA00023186"/>
    </source>
</evidence>
<dbReference type="HAMAP" id="MF_01384">
    <property type="entry name" value="UreD"/>
    <property type="match status" value="1"/>
</dbReference>
<dbReference type="PANTHER" id="PTHR33643:SF1">
    <property type="entry name" value="UREASE ACCESSORY PROTEIN D"/>
    <property type="match status" value="1"/>
</dbReference>
<keyword evidence="5" id="KW-1185">Reference proteome</keyword>
<proteinExistence type="inferred from homology"/>
<name>A0ABR6BVX1_9PSEU</name>
<comment type="subunit">
    <text evidence="3">UreD, UreF and UreG form a complex that acts as a GTP-hydrolysis-dependent molecular chaperone, activating the urease apoprotein by helping to assemble the nickel containing metallocenter of UreC. The UreE protein probably delivers the nickel.</text>
</comment>
<dbReference type="InterPro" id="IPR002669">
    <property type="entry name" value="UreD"/>
</dbReference>
<keyword evidence="3" id="KW-0996">Nickel insertion</keyword>
<keyword evidence="2 3" id="KW-0143">Chaperone</keyword>
<sequence>MKASARLVVEADPAGRTTVRELASASPLTLLPQRGRVRRAGEPAVVHLVSSATAPLGGDDLHLSVLVGPGAALRLSGVAASLALPGHRGEPSRYTVHIEVAEGGAVQYLPEPTVITARAWHSARLTVNLAATARVRCREVLVLGRSGERAGRFTGESHVLRDGTALLRQRIEIGDEELFRSAAYLAGRRVLATETVVWGADPENALSSDWWSLQPMARGGSLATALAEDAVAAEQGLRAALTGHPGLAAQAPD</sequence>
<protein>
    <recommendedName>
        <fullName evidence="3">Urease accessory protein UreD</fullName>
    </recommendedName>
</protein>
<comment type="subcellular location">
    <subcellularLocation>
        <location evidence="3">Cytoplasm</location>
    </subcellularLocation>
</comment>
<dbReference type="EMBL" id="JACJID010000008">
    <property type="protein sequence ID" value="MBA8931010.1"/>
    <property type="molecule type" value="Genomic_DNA"/>
</dbReference>
<dbReference type="PANTHER" id="PTHR33643">
    <property type="entry name" value="UREASE ACCESSORY PROTEIN D"/>
    <property type="match status" value="1"/>
</dbReference>
<dbReference type="Pfam" id="PF01774">
    <property type="entry name" value="UreD"/>
    <property type="match status" value="1"/>
</dbReference>
<accession>A0ABR6BVX1</accession>
<keyword evidence="3" id="KW-0963">Cytoplasm</keyword>
<comment type="function">
    <text evidence="3">Required for maturation of urease via the functional incorporation of the urease nickel metallocenter.</text>
</comment>
<evidence type="ECO:0000313" key="4">
    <source>
        <dbReference type="EMBL" id="MBA8931010.1"/>
    </source>
</evidence>
<dbReference type="RefSeq" id="WP_025354258.1">
    <property type="nucleotide sequence ID" value="NZ_BAAABQ010000053.1"/>
</dbReference>
<evidence type="ECO:0000256" key="3">
    <source>
        <dbReference type="HAMAP-Rule" id="MF_01384"/>
    </source>
</evidence>
<comment type="similarity">
    <text evidence="1 3">Belongs to the UreD family.</text>
</comment>
<dbReference type="Proteomes" id="UP000517916">
    <property type="component" value="Unassembled WGS sequence"/>
</dbReference>
<organism evidence="4 5">
    <name type="scientific">Kutzneria viridogrisea</name>
    <dbReference type="NCBI Taxonomy" id="47990"/>
    <lineage>
        <taxon>Bacteria</taxon>
        <taxon>Bacillati</taxon>
        <taxon>Actinomycetota</taxon>
        <taxon>Actinomycetes</taxon>
        <taxon>Pseudonocardiales</taxon>
        <taxon>Pseudonocardiaceae</taxon>
        <taxon>Kutzneria</taxon>
    </lineage>
</organism>
<comment type="caution">
    <text evidence="4">The sequence shown here is derived from an EMBL/GenBank/DDBJ whole genome shotgun (WGS) entry which is preliminary data.</text>
</comment>
<reference evidence="4 5" key="1">
    <citation type="submission" date="2020-08" db="EMBL/GenBank/DDBJ databases">
        <title>Genomic Encyclopedia of Archaeal and Bacterial Type Strains, Phase II (KMG-II): from individual species to whole genera.</title>
        <authorList>
            <person name="Goeker M."/>
        </authorList>
    </citation>
    <scope>NUCLEOTIDE SEQUENCE [LARGE SCALE GENOMIC DNA]</scope>
    <source>
        <strain evidence="4 5">DSM 43850</strain>
    </source>
</reference>
<evidence type="ECO:0000313" key="5">
    <source>
        <dbReference type="Proteomes" id="UP000517916"/>
    </source>
</evidence>